<dbReference type="AlphaFoldDB" id="A0A1E5RBP1"/>
<dbReference type="SUPFAM" id="SSF54909">
    <property type="entry name" value="Dimeric alpha+beta barrel"/>
    <property type="match status" value="1"/>
</dbReference>
<gene>
    <name evidence="2" type="ORF">AWRI3579_g2694</name>
</gene>
<dbReference type="Gene3D" id="3.30.70.1060">
    <property type="entry name" value="Dimeric alpha+beta barrel"/>
    <property type="match status" value="1"/>
</dbReference>
<sequence>MVEWIAVVYDKPNVDRLKFRTEHLQGIPPAFESGELTSAGAIFKGLNGEGKPEGFAGSVISVNADSREDVIAFLKKDPYHVNGIWDTENALIYPYGVAKRNAK</sequence>
<proteinExistence type="predicted"/>
<dbReference type="InterPro" id="IPR005545">
    <property type="entry name" value="YCII"/>
</dbReference>
<dbReference type="Pfam" id="PF03795">
    <property type="entry name" value="YCII"/>
    <property type="match status" value="1"/>
</dbReference>
<protein>
    <recommendedName>
        <fullName evidence="1">YCII-related domain-containing protein</fullName>
    </recommendedName>
</protein>
<dbReference type="EMBL" id="LPNM01000008">
    <property type="protein sequence ID" value="OEJ84320.1"/>
    <property type="molecule type" value="Genomic_DNA"/>
</dbReference>
<dbReference type="Proteomes" id="UP000095728">
    <property type="component" value="Unassembled WGS sequence"/>
</dbReference>
<dbReference type="InParanoid" id="A0A1E5RBP1"/>
<dbReference type="PANTHER" id="PTHR33606:SF3">
    <property type="entry name" value="PROTEIN YCII"/>
    <property type="match status" value="1"/>
</dbReference>
<dbReference type="PANTHER" id="PTHR33606">
    <property type="entry name" value="PROTEIN YCII"/>
    <property type="match status" value="1"/>
</dbReference>
<accession>A0A1E5RBP1</accession>
<organism evidence="2 3">
    <name type="scientific">Hanseniaspora osmophila</name>
    <dbReference type="NCBI Taxonomy" id="56408"/>
    <lineage>
        <taxon>Eukaryota</taxon>
        <taxon>Fungi</taxon>
        <taxon>Dikarya</taxon>
        <taxon>Ascomycota</taxon>
        <taxon>Saccharomycotina</taxon>
        <taxon>Saccharomycetes</taxon>
        <taxon>Saccharomycodales</taxon>
        <taxon>Saccharomycodaceae</taxon>
        <taxon>Hanseniaspora</taxon>
    </lineage>
</organism>
<dbReference type="InterPro" id="IPR051807">
    <property type="entry name" value="Sec-metab_biosynth-assoc"/>
</dbReference>
<comment type="caution">
    <text evidence="2">The sequence shown here is derived from an EMBL/GenBank/DDBJ whole genome shotgun (WGS) entry which is preliminary data.</text>
</comment>
<keyword evidence="3" id="KW-1185">Reference proteome</keyword>
<evidence type="ECO:0000259" key="1">
    <source>
        <dbReference type="Pfam" id="PF03795"/>
    </source>
</evidence>
<reference evidence="3" key="1">
    <citation type="journal article" date="2016" name="Genome Announc.">
        <title>Genome sequences of three species of Hanseniaspora isolated from spontaneous wine fermentations.</title>
        <authorList>
            <person name="Sternes P.R."/>
            <person name="Lee D."/>
            <person name="Kutyna D.R."/>
            <person name="Borneman A.R."/>
        </authorList>
    </citation>
    <scope>NUCLEOTIDE SEQUENCE [LARGE SCALE GENOMIC DNA]</scope>
    <source>
        <strain evidence="3">AWRI3579</strain>
    </source>
</reference>
<evidence type="ECO:0000313" key="3">
    <source>
        <dbReference type="Proteomes" id="UP000095728"/>
    </source>
</evidence>
<evidence type="ECO:0000313" key="2">
    <source>
        <dbReference type="EMBL" id="OEJ84320.1"/>
    </source>
</evidence>
<feature type="domain" description="YCII-related" evidence="1">
    <location>
        <begin position="4"/>
        <end position="85"/>
    </location>
</feature>
<dbReference type="OrthoDB" id="5519740at2759"/>
<dbReference type="InterPro" id="IPR011008">
    <property type="entry name" value="Dimeric_a/b-barrel"/>
</dbReference>
<name>A0A1E5RBP1_9ASCO</name>